<protein>
    <submittedName>
        <fullName evidence="1">Uncharacterized protein</fullName>
    </submittedName>
</protein>
<evidence type="ECO:0000313" key="2">
    <source>
        <dbReference type="Proteomes" id="UP000790709"/>
    </source>
</evidence>
<comment type="caution">
    <text evidence="1">The sequence shown here is derived from an EMBL/GenBank/DDBJ whole genome shotgun (WGS) entry which is preliminary data.</text>
</comment>
<reference evidence="1" key="1">
    <citation type="journal article" date="2021" name="New Phytol.">
        <title>Evolutionary innovations through gain and loss of genes in the ectomycorrhizal Boletales.</title>
        <authorList>
            <person name="Wu G."/>
            <person name="Miyauchi S."/>
            <person name="Morin E."/>
            <person name="Kuo A."/>
            <person name="Drula E."/>
            <person name="Varga T."/>
            <person name="Kohler A."/>
            <person name="Feng B."/>
            <person name="Cao Y."/>
            <person name="Lipzen A."/>
            <person name="Daum C."/>
            <person name="Hundley H."/>
            <person name="Pangilinan J."/>
            <person name="Johnson J."/>
            <person name="Barry K."/>
            <person name="LaButti K."/>
            <person name="Ng V."/>
            <person name="Ahrendt S."/>
            <person name="Min B."/>
            <person name="Choi I.G."/>
            <person name="Park H."/>
            <person name="Plett J.M."/>
            <person name="Magnuson J."/>
            <person name="Spatafora J.W."/>
            <person name="Nagy L.G."/>
            <person name="Henrissat B."/>
            <person name="Grigoriev I.V."/>
            <person name="Yang Z.L."/>
            <person name="Xu J."/>
            <person name="Martin F.M."/>
        </authorList>
    </citation>
    <scope>NUCLEOTIDE SEQUENCE</scope>
    <source>
        <strain evidence="1">KUC20120723A-06</strain>
    </source>
</reference>
<organism evidence="1 2">
    <name type="scientific">Leucogyrophana mollusca</name>
    <dbReference type="NCBI Taxonomy" id="85980"/>
    <lineage>
        <taxon>Eukaryota</taxon>
        <taxon>Fungi</taxon>
        <taxon>Dikarya</taxon>
        <taxon>Basidiomycota</taxon>
        <taxon>Agaricomycotina</taxon>
        <taxon>Agaricomycetes</taxon>
        <taxon>Agaricomycetidae</taxon>
        <taxon>Boletales</taxon>
        <taxon>Boletales incertae sedis</taxon>
        <taxon>Leucogyrophana</taxon>
    </lineage>
</organism>
<accession>A0ACB8B5G3</accession>
<proteinExistence type="predicted"/>
<dbReference type="EMBL" id="MU266604">
    <property type="protein sequence ID" value="KAH7920098.1"/>
    <property type="molecule type" value="Genomic_DNA"/>
</dbReference>
<keyword evidence="2" id="KW-1185">Reference proteome</keyword>
<gene>
    <name evidence="1" type="ORF">BV22DRAFT_1133344</name>
</gene>
<dbReference type="Proteomes" id="UP000790709">
    <property type="component" value="Unassembled WGS sequence"/>
</dbReference>
<evidence type="ECO:0000313" key="1">
    <source>
        <dbReference type="EMBL" id="KAH7920098.1"/>
    </source>
</evidence>
<sequence length="319" mass="35520">MKLDVAMMDSFDPNTIIGPVEVGLVIAAFLCGCVFLQAYIYYSKFDDDPMIFRVLTALLTALTLAHLMCICAALWNMTITTYGQPEKLEIFPYGADMTLVFSALLAFSVRLFFISRVWKLDNAKVVPVCCFLMSCYSVVITITIAGKAFVMTSALDYVATQGWMITSALAVGATCDMTITLSISWNLRQRGKTGFMSTSRLIDQVVRWTVETGLIIALQEIATLACFVTMRDNYIWMGLYAVEASVYGNSVLAVLNHRPSTRKKARNAVYEMEGHGNLPKMRNTIVINVTESIERETESDSSKDDSRQDGLIDRSRSLV</sequence>
<name>A0ACB8B5G3_9AGAM</name>